<dbReference type="OrthoDB" id="10326807at2759"/>
<reference evidence="4 5" key="1">
    <citation type="submission" date="2017-11" db="EMBL/GenBank/DDBJ databases">
        <title>De novo assembly and phasing of dikaryotic genomes from two isolates of Puccinia coronata f. sp. avenae, the causal agent of oat crown rust.</title>
        <authorList>
            <person name="Miller M.E."/>
            <person name="Zhang Y."/>
            <person name="Omidvar V."/>
            <person name="Sperschneider J."/>
            <person name="Schwessinger B."/>
            <person name="Raley C."/>
            <person name="Palmer J.M."/>
            <person name="Garnica D."/>
            <person name="Upadhyaya N."/>
            <person name="Rathjen J."/>
            <person name="Taylor J.M."/>
            <person name="Park R.F."/>
            <person name="Dodds P.N."/>
            <person name="Hirsch C.D."/>
            <person name="Kianian S.F."/>
            <person name="Figueroa M."/>
        </authorList>
    </citation>
    <scope>NUCLEOTIDE SEQUENCE [LARGE SCALE GENOMIC DNA]</scope>
    <source>
        <strain evidence="3">12NC29</strain>
        <strain evidence="2">12SD80</strain>
    </source>
</reference>
<accession>A0A2N5URQ9</accession>
<dbReference type="Proteomes" id="UP000235392">
    <property type="component" value="Unassembled WGS sequence"/>
</dbReference>
<evidence type="ECO:0000256" key="1">
    <source>
        <dbReference type="SAM" id="MobiDB-lite"/>
    </source>
</evidence>
<dbReference type="Proteomes" id="UP000235388">
    <property type="component" value="Unassembled WGS sequence"/>
</dbReference>
<feature type="region of interest" description="Disordered" evidence="1">
    <location>
        <begin position="234"/>
        <end position="283"/>
    </location>
</feature>
<evidence type="ECO:0000313" key="5">
    <source>
        <dbReference type="Proteomes" id="UP000235392"/>
    </source>
</evidence>
<dbReference type="STRING" id="200324.A0A2N5URQ9"/>
<dbReference type="EMBL" id="PGCI01000103">
    <property type="protein sequence ID" value="PLW40336.1"/>
    <property type="molecule type" value="Genomic_DNA"/>
</dbReference>
<feature type="compositionally biased region" description="Polar residues" evidence="1">
    <location>
        <begin position="234"/>
        <end position="244"/>
    </location>
</feature>
<evidence type="ECO:0000313" key="2">
    <source>
        <dbReference type="EMBL" id="PLW40336.1"/>
    </source>
</evidence>
<protein>
    <recommendedName>
        <fullName evidence="6">SAM domain-containing protein</fullName>
    </recommendedName>
</protein>
<evidence type="ECO:0008006" key="6">
    <source>
        <dbReference type="Google" id="ProtNLM"/>
    </source>
</evidence>
<proteinExistence type="predicted"/>
<name>A0A2N5URQ9_9BASI</name>
<sequence length="360" mass="39777">MHGYLVKSTSQVKLQPFHLWDTDGCLHLGNRQPTTMPVEETQATEIPETPPGIGKASLYTTFDIKYAIWLANKSKELKMRGTSQVHLDPYGPVPPLEVNVSSISFTTFKHIVYKHLASNEPAGFYVGEPNPRIDINIWTDDLDFADKCPSTPARPQVAAAQVQTPPNSCLVECNDGVVFPDRSHNNTDSNDERASELGGVAMGSWMRLFEQAQRRPLVVIDDIASNGDASGCNAFSTVDSNTPNARIKRSPANDHMGEPSQKRRNSPPCGCKDVQTPHLDNTAVHPQTPPLDWLIPDFLEFCQISKDNAHVLGIIDNHEIVHWSAFIRASESKLLELGFKWGPAQLILAGVEKSVRVTHS</sequence>
<evidence type="ECO:0000313" key="4">
    <source>
        <dbReference type="Proteomes" id="UP000235388"/>
    </source>
</evidence>
<dbReference type="AlphaFoldDB" id="A0A2N5URQ9"/>
<comment type="caution">
    <text evidence="2">The sequence shown here is derived from an EMBL/GenBank/DDBJ whole genome shotgun (WGS) entry which is preliminary data.</text>
</comment>
<evidence type="ECO:0000313" key="3">
    <source>
        <dbReference type="EMBL" id="PLW42995.1"/>
    </source>
</evidence>
<gene>
    <name evidence="3" type="ORF">PCANC_10016</name>
    <name evidence="2" type="ORF">PCASD_07294</name>
</gene>
<dbReference type="EMBL" id="PGCJ01000152">
    <property type="protein sequence ID" value="PLW42995.1"/>
    <property type="molecule type" value="Genomic_DNA"/>
</dbReference>
<keyword evidence="4" id="KW-1185">Reference proteome</keyword>
<feature type="compositionally biased region" description="Basic and acidic residues" evidence="1">
    <location>
        <begin position="251"/>
        <end position="261"/>
    </location>
</feature>
<organism evidence="2 5">
    <name type="scientific">Puccinia coronata f. sp. avenae</name>
    <dbReference type="NCBI Taxonomy" id="200324"/>
    <lineage>
        <taxon>Eukaryota</taxon>
        <taxon>Fungi</taxon>
        <taxon>Dikarya</taxon>
        <taxon>Basidiomycota</taxon>
        <taxon>Pucciniomycotina</taxon>
        <taxon>Pucciniomycetes</taxon>
        <taxon>Pucciniales</taxon>
        <taxon>Pucciniaceae</taxon>
        <taxon>Puccinia</taxon>
    </lineage>
</organism>